<dbReference type="EMBL" id="KN573153">
    <property type="protein sequence ID" value="KHJ83502.1"/>
    <property type="molecule type" value="Genomic_DNA"/>
</dbReference>
<reference evidence="1 2" key="1">
    <citation type="submission" date="2014-03" db="EMBL/GenBank/DDBJ databases">
        <title>Draft genome of the hookworm Oesophagostomum dentatum.</title>
        <authorList>
            <person name="Mitreva M."/>
        </authorList>
    </citation>
    <scope>NUCLEOTIDE SEQUENCE [LARGE SCALE GENOMIC DNA]</scope>
    <source>
        <strain evidence="1 2">OD-Hann</strain>
    </source>
</reference>
<dbReference type="InterPro" id="IPR036291">
    <property type="entry name" value="NAD(P)-bd_dom_sf"/>
</dbReference>
<evidence type="ECO:0000313" key="1">
    <source>
        <dbReference type="EMBL" id="KHJ83502.1"/>
    </source>
</evidence>
<dbReference type="Proteomes" id="UP000053660">
    <property type="component" value="Unassembled WGS sequence"/>
</dbReference>
<gene>
    <name evidence="1" type="ORF">OESDEN_16799</name>
</gene>
<dbReference type="SUPFAM" id="SSF51735">
    <property type="entry name" value="NAD(P)-binding Rossmann-fold domains"/>
    <property type="match status" value="1"/>
</dbReference>
<protein>
    <recommendedName>
        <fullName evidence="3">Malic enzyme NAD-binding domain-containing protein</fullName>
    </recommendedName>
</protein>
<evidence type="ECO:0008006" key="3">
    <source>
        <dbReference type="Google" id="ProtNLM"/>
    </source>
</evidence>
<keyword evidence="2" id="KW-1185">Reference proteome</keyword>
<dbReference type="AlphaFoldDB" id="A0A0B1SJ01"/>
<proteinExistence type="predicted"/>
<sequence>MTPDKVIEKYGRLYPRLSNVRELSVQIAIDVGEYLYEKNLAMLYPKPENMEMYVRHQVYPTTYDELINKAYRWPEQDCKQGFAVPTLAGGKPDEE</sequence>
<evidence type="ECO:0000313" key="2">
    <source>
        <dbReference type="Proteomes" id="UP000053660"/>
    </source>
</evidence>
<organism evidence="1 2">
    <name type="scientific">Oesophagostomum dentatum</name>
    <name type="common">Nodular worm</name>
    <dbReference type="NCBI Taxonomy" id="61180"/>
    <lineage>
        <taxon>Eukaryota</taxon>
        <taxon>Metazoa</taxon>
        <taxon>Ecdysozoa</taxon>
        <taxon>Nematoda</taxon>
        <taxon>Chromadorea</taxon>
        <taxon>Rhabditida</taxon>
        <taxon>Rhabditina</taxon>
        <taxon>Rhabditomorpha</taxon>
        <taxon>Strongyloidea</taxon>
        <taxon>Strongylidae</taxon>
        <taxon>Oesophagostomum</taxon>
    </lineage>
</organism>
<name>A0A0B1SJ01_OESDE</name>
<accession>A0A0B1SJ01</accession>
<dbReference type="OrthoDB" id="5365701at2759"/>
<dbReference type="Gene3D" id="3.40.50.720">
    <property type="entry name" value="NAD(P)-binding Rossmann-like Domain"/>
    <property type="match status" value="1"/>
</dbReference>